<dbReference type="CDD" id="cd00093">
    <property type="entry name" value="HTH_XRE"/>
    <property type="match status" value="1"/>
</dbReference>
<protein>
    <recommendedName>
        <fullName evidence="1">HTH cro/C1-type domain-containing protein</fullName>
    </recommendedName>
</protein>
<dbReference type="SMART" id="SM00530">
    <property type="entry name" value="HTH_XRE"/>
    <property type="match status" value="1"/>
</dbReference>
<name>U6Q2Y4_9NEIS</name>
<dbReference type="KEGG" id="smur:BWP33_08395"/>
<dbReference type="RefSeq" id="WP_002642188.1">
    <property type="nucleotide sequence ID" value="NZ_CP019448.1"/>
</dbReference>
<dbReference type="SUPFAM" id="SSF47413">
    <property type="entry name" value="lambda repressor-like DNA-binding domains"/>
    <property type="match status" value="1"/>
</dbReference>
<evidence type="ECO:0000313" key="4">
    <source>
        <dbReference type="Proteomes" id="UP000017813"/>
    </source>
</evidence>
<dbReference type="InterPro" id="IPR010982">
    <property type="entry name" value="Lambda_DNA-bd_dom_sf"/>
</dbReference>
<evidence type="ECO:0000259" key="1">
    <source>
        <dbReference type="PROSITE" id="PS50943"/>
    </source>
</evidence>
<dbReference type="STRING" id="641147.HMPREF9021_01786"/>
<evidence type="ECO:0000313" key="2">
    <source>
        <dbReference type="EMBL" id="EFG30499.1"/>
    </source>
</evidence>
<dbReference type="InterPro" id="IPR001387">
    <property type="entry name" value="Cro/C1-type_HTH"/>
</dbReference>
<dbReference type="GO" id="GO:0003677">
    <property type="term" value="F:DNA binding"/>
    <property type="evidence" value="ECO:0007669"/>
    <property type="project" value="InterPro"/>
</dbReference>
<dbReference type="EMBL" id="ADCY02000035">
    <property type="protein sequence ID" value="EJZ50204.1"/>
    <property type="molecule type" value="Genomic_DNA"/>
</dbReference>
<dbReference type="EMBL" id="ADCY02000071">
    <property type="protein sequence ID" value="EFG30499.1"/>
    <property type="molecule type" value="Genomic_DNA"/>
</dbReference>
<feature type="domain" description="HTH cro/C1-type" evidence="1">
    <location>
        <begin position="21"/>
        <end position="75"/>
    </location>
</feature>
<dbReference type="Pfam" id="PF12844">
    <property type="entry name" value="HTH_19"/>
    <property type="match status" value="1"/>
</dbReference>
<dbReference type="Gene3D" id="1.10.260.40">
    <property type="entry name" value="lambda repressor-like DNA-binding domains"/>
    <property type="match status" value="1"/>
</dbReference>
<sequence>MFQRKHTREELKFAMILGKNIRKAREEMNMNLQEVSTHLRYPKSKLSEIENGKKIPNAVLMGQLSELFEVSVSYFYTGNETDVGIEKYFDVARMFHSFKTELNAHVALKIKQFCIHAFPNQSASEELIHEVEEFTKQSRRMIANNNAPDGAWQEMKGGTNFEIKLGHLESKLLMAKDAMNLQKRAKKQLDENTQLELDL</sequence>
<keyword evidence="4" id="KW-1185">Reference proteome</keyword>
<dbReference type="Proteomes" id="UP000017813">
    <property type="component" value="Unassembled WGS sequence"/>
</dbReference>
<evidence type="ECO:0000313" key="3">
    <source>
        <dbReference type="EMBL" id="EJZ50204.1"/>
    </source>
</evidence>
<dbReference type="AlphaFoldDB" id="U6Q2Y4"/>
<proteinExistence type="predicted"/>
<dbReference type="PROSITE" id="PS50943">
    <property type="entry name" value="HTH_CROC1"/>
    <property type="match status" value="1"/>
</dbReference>
<reference evidence="3 4" key="2">
    <citation type="submission" date="2011-10" db="EMBL/GenBank/DDBJ databases">
        <title>The Genome Sequence of Simonsiella muelleri ATCC 29453.</title>
        <authorList>
            <consortium name="The Broad Institute Genome Sequencing Platform"/>
            <consortium name="The Broad Institute Genome Sequencing Center for Infectious Disease"/>
            <person name="Earl A."/>
            <person name="Ward D."/>
            <person name="Feldgarden M."/>
            <person name="Gevers D."/>
            <person name="Izard J."/>
            <person name="Baranova O.V."/>
            <person name="Blanton J.M."/>
            <person name="Tanner A.C."/>
            <person name="Dewhirst F."/>
            <person name="Young S.K."/>
            <person name="Zeng Q."/>
            <person name="Gargeya S."/>
            <person name="Fitzgerald M."/>
            <person name="Haas B."/>
            <person name="Abouelleil A."/>
            <person name="Alvarado L."/>
            <person name="Arachchi H.M."/>
            <person name="Berlin A."/>
            <person name="Brown A."/>
            <person name="Chapman S.B."/>
            <person name="Chen Z."/>
            <person name="Dunbar C."/>
            <person name="Freedman E."/>
            <person name="Gearin G."/>
            <person name="Goldberg J."/>
            <person name="Griggs A."/>
            <person name="Gujja S."/>
            <person name="Heiman D."/>
            <person name="Howarth C."/>
            <person name="Larson L."/>
            <person name="Lui A."/>
            <person name="MacDonald P.J.P."/>
            <person name="Montmayeur A."/>
            <person name="Murphy C."/>
            <person name="Neiman D."/>
            <person name="Pearson M."/>
            <person name="Priest M."/>
            <person name="Roberts A."/>
            <person name="Saif S."/>
            <person name="Shea T."/>
            <person name="Shenoy N."/>
            <person name="Sisk P."/>
            <person name="Stolte C."/>
            <person name="Sykes S."/>
            <person name="Wortman J."/>
            <person name="Nusbaum C."/>
            <person name="Birren B."/>
        </authorList>
    </citation>
    <scope>NUCLEOTIDE SEQUENCE [LARGE SCALE GENOMIC DNA]</scope>
    <source>
        <strain evidence="3 4">ATCC 29453</strain>
    </source>
</reference>
<gene>
    <name evidence="2" type="ORF">HMPREF9021_01786</name>
    <name evidence="3" type="ORF">HMPREF9021_02561</name>
</gene>
<dbReference type="KEGG" id="smur:BWP33_07420"/>
<dbReference type="HOGENOM" id="CLU_1371414_0_0_4"/>
<comment type="caution">
    <text evidence="3">The sequence shown here is derived from an EMBL/GenBank/DDBJ whole genome shotgun (WGS) entry which is preliminary data.</text>
</comment>
<accession>U6Q2Y4</accession>
<reference evidence="3 4" key="1">
    <citation type="submission" date="2010-03" db="EMBL/GenBank/DDBJ databases">
        <authorList>
            <consortium name="The Broad Institute Genome Sequencing Platform"/>
            <person name="Ward D."/>
            <person name="Earl A."/>
            <person name="Feldgarden M."/>
            <person name="Gevers D."/>
            <person name="Young S."/>
            <person name="Zeng Q."/>
            <person name="Koehrsen M."/>
            <person name="Alvarado L."/>
            <person name="Berlin A.M."/>
            <person name="Borenstein D."/>
            <person name="Chapman S.B."/>
            <person name="Chen Z."/>
            <person name="Engels R."/>
            <person name="Freedman E."/>
            <person name="Gellesch M."/>
            <person name="Goldberg J."/>
            <person name="Griggs A."/>
            <person name="Gujja S."/>
            <person name="Heilman E.R."/>
            <person name="Heiman D.I."/>
            <person name="Hepburn T.A."/>
            <person name="Howarth C."/>
            <person name="Jen D."/>
            <person name="Larson L."/>
            <person name="Mehta T."/>
            <person name="Park D."/>
            <person name="Pearson M."/>
            <person name="Richards J."/>
            <person name="Roberts A."/>
            <person name="Saif S."/>
            <person name="Shea T.D."/>
            <person name="Shenoy N."/>
            <person name="Sisk P."/>
            <person name="Stolte C."/>
            <person name="Sykes S.N."/>
            <person name="Walk T."/>
            <person name="White J."/>
            <person name="Yandava C."/>
            <person name="Izard J."/>
            <person name="Baranova O.V."/>
            <person name="Blanton J.M."/>
            <person name="Tanner A.C."/>
            <person name="Dewhirst F."/>
            <person name="Haas B."/>
            <person name="Nusbaum C."/>
            <person name="Birren B."/>
        </authorList>
    </citation>
    <scope>NUCLEOTIDE SEQUENCE [LARGE SCALE GENOMIC DNA]</scope>
    <source>
        <strain evidence="3 4">ATCC 29453</strain>
    </source>
</reference>
<organism evidence="3 4">
    <name type="scientific">Simonsiella muelleri ATCC 29453</name>
    <dbReference type="NCBI Taxonomy" id="641147"/>
    <lineage>
        <taxon>Bacteria</taxon>
        <taxon>Pseudomonadati</taxon>
        <taxon>Pseudomonadota</taxon>
        <taxon>Betaproteobacteria</taxon>
        <taxon>Neisseriales</taxon>
        <taxon>Neisseriaceae</taxon>
        <taxon>Simonsiella</taxon>
    </lineage>
</organism>
<dbReference type="OrthoDB" id="9814751at2"/>